<name>A0AAV3QBX8_LITER</name>
<proteinExistence type="predicted"/>
<dbReference type="AlphaFoldDB" id="A0AAV3QBX8"/>
<dbReference type="Proteomes" id="UP001454036">
    <property type="component" value="Unassembled WGS sequence"/>
</dbReference>
<protein>
    <submittedName>
        <fullName evidence="1">Uncharacterized protein</fullName>
    </submittedName>
</protein>
<comment type="caution">
    <text evidence="1">The sequence shown here is derived from an EMBL/GenBank/DDBJ whole genome shotgun (WGS) entry which is preliminary data.</text>
</comment>
<reference evidence="1 2" key="1">
    <citation type="submission" date="2024-01" db="EMBL/GenBank/DDBJ databases">
        <title>The complete chloroplast genome sequence of Lithospermum erythrorhizon: insights into the phylogenetic relationship among Boraginaceae species and the maternal lineages of purple gromwells.</title>
        <authorList>
            <person name="Okada T."/>
            <person name="Watanabe K."/>
        </authorList>
    </citation>
    <scope>NUCLEOTIDE SEQUENCE [LARGE SCALE GENOMIC DNA]</scope>
</reference>
<organism evidence="1 2">
    <name type="scientific">Lithospermum erythrorhizon</name>
    <name type="common">Purple gromwell</name>
    <name type="synonym">Lithospermum officinale var. erythrorhizon</name>
    <dbReference type="NCBI Taxonomy" id="34254"/>
    <lineage>
        <taxon>Eukaryota</taxon>
        <taxon>Viridiplantae</taxon>
        <taxon>Streptophyta</taxon>
        <taxon>Embryophyta</taxon>
        <taxon>Tracheophyta</taxon>
        <taxon>Spermatophyta</taxon>
        <taxon>Magnoliopsida</taxon>
        <taxon>eudicotyledons</taxon>
        <taxon>Gunneridae</taxon>
        <taxon>Pentapetalae</taxon>
        <taxon>asterids</taxon>
        <taxon>lamiids</taxon>
        <taxon>Boraginales</taxon>
        <taxon>Boraginaceae</taxon>
        <taxon>Boraginoideae</taxon>
        <taxon>Lithospermeae</taxon>
        <taxon>Lithospermum</taxon>
    </lineage>
</organism>
<evidence type="ECO:0000313" key="1">
    <source>
        <dbReference type="EMBL" id="GAA0160811.1"/>
    </source>
</evidence>
<gene>
    <name evidence="1" type="ORF">LIER_17279</name>
</gene>
<sequence>MQFANNPRISYKTKDKEENIIPFSSSSSSAPYCEPLVPLLTLPSFLTKEGVWDMGNYGVGQNSGLDEAS</sequence>
<evidence type="ECO:0000313" key="2">
    <source>
        <dbReference type="Proteomes" id="UP001454036"/>
    </source>
</evidence>
<accession>A0AAV3QBX8</accession>
<dbReference type="EMBL" id="BAABME010003998">
    <property type="protein sequence ID" value="GAA0160811.1"/>
    <property type="molecule type" value="Genomic_DNA"/>
</dbReference>
<keyword evidence="2" id="KW-1185">Reference proteome</keyword>